<sequence>MLTVSTLCWVVHPPHLLQYATLNPASMDRTADVADQFGFLSPVLEGSAASASSLNEVETEYVESQIPMTEDNPDDPTLETLLGGQNNNLLAGRQVVAQTPEASPQTNIPPPWTRKALVACLEDFDPLVKLKEAPFPQDGAGEDSTPENSSACVLKRGVRSVANTALCGPSVCATLGRVDGRYPLSPSEDKAVVHRRSLHPPPPTHTHAEEGPTTLHITHKFLS</sequence>
<keyword evidence="2" id="KW-1185">Reference proteome</keyword>
<gene>
    <name evidence="1" type="ORF">PR048_007945</name>
</gene>
<organism evidence="1 2">
    <name type="scientific">Dryococelus australis</name>
    <dbReference type="NCBI Taxonomy" id="614101"/>
    <lineage>
        <taxon>Eukaryota</taxon>
        <taxon>Metazoa</taxon>
        <taxon>Ecdysozoa</taxon>
        <taxon>Arthropoda</taxon>
        <taxon>Hexapoda</taxon>
        <taxon>Insecta</taxon>
        <taxon>Pterygota</taxon>
        <taxon>Neoptera</taxon>
        <taxon>Polyneoptera</taxon>
        <taxon>Phasmatodea</taxon>
        <taxon>Verophasmatodea</taxon>
        <taxon>Anareolatae</taxon>
        <taxon>Phasmatidae</taxon>
        <taxon>Eurycanthinae</taxon>
        <taxon>Dryococelus</taxon>
    </lineage>
</organism>
<name>A0ABQ9HVV6_9NEOP</name>
<proteinExistence type="predicted"/>
<dbReference type="EMBL" id="JARBHB010000003">
    <property type="protein sequence ID" value="KAJ8888455.1"/>
    <property type="molecule type" value="Genomic_DNA"/>
</dbReference>
<accession>A0ABQ9HVV6</accession>
<comment type="caution">
    <text evidence="1">The sequence shown here is derived from an EMBL/GenBank/DDBJ whole genome shotgun (WGS) entry which is preliminary data.</text>
</comment>
<protein>
    <submittedName>
        <fullName evidence="1">Uncharacterized protein</fullName>
    </submittedName>
</protein>
<evidence type="ECO:0000313" key="2">
    <source>
        <dbReference type="Proteomes" id="UP001159363"/>
    </source>
</evidence>
<evidence type="ECO:0000313" key="1">
    <source>
        <dbReference type="EMBL" id="KAJ8888455.1"/>
    </source>
</evidence>
<dbReference type="Proteomes" id="UP001159363">
    <property type="component" value="Chromosome 3"/>
</dbReference>
<reference evidence="1 2" key="1">
    <citation type="submission" date="2023-02" db="EMBL/GenBank/DDBJ databases">
        <title>LHISI_Scaffold_Assembly.</title>
        <authorList>
            <person name="Stuart O.P."/>
            <person name="Cleave R."/>
            <person name="Magrath M.J.L."/>
            <person name="Mikheyev A.S."/>
        </authorList>
    </citation>
    <scope>NUCLEOTIDE SEQUENCE [LARGE SCALE GENOMIC DNA]</scope>
    <source>
        <strain evidence="1">Daus_M_001</strain>
        <tissue evidence="1">Leg muscle</tissue>
    </source>
</reference>